<accession>A0A1Y6IXY7</accession>
<dbReference type="AlphaFoldDB" id="A0A1Y6IXY7"/>
<dbReference type="Proteomes" id="UP001283366">
    <property type="component" value="Unassembled WGS sequence"/>
</dbReference>
<organism evidence="3 4">
    <name type="scientific">Vibrio mangrovi</name>
    <dbReference type="NCBI Taxonomy" id="474394"/>
    <lineage>
        <taxon>Bacteria</taxon>
        <taxon>Pseudomonadati</taxon>
        <taxon>Pseudomonadota</taxon>
        <taxon>Gammaproteobacteria</taxon>
        <taxon>Vibrionales</taxon>
        <taxon>Vibrionaceae</taxon>
        <taxon>Vibrio</taxon>
    </lineage>
</organism>
<sequence>MSLSQTSLAIQPSRQRPVHEGEHHLTETDTETHRSDSVSIEDSVLFASLFAVTGAESSGADESEPLYRPAHHSQAHEPLILNAAVQQIAGHIQENSQDMECMLLLPHLGEVRMQATQQDHTWHINLTFMRPAALAYAKRSQTTIHKRLSESLESPVVLGLFLREEEESDDASNA</sequence>
<evidence type="ECO:0000313" key="5">
    <source>
        <dbReference type="Proteomes" id="UP001283366"/>
    </source>
</evidence>
<proteinExistence type="predicted"/>
<reference evidence="2 5" key="2">
    <citation type="submission" date="2023-11" db="EMBL/GenBank/DDBJ databases">
        <title>Plant-associative lifestyle of Vibrio porteresiae and its evolutionary dynamics.</title>
        <authorList>
            <person name="Rameshkumar N."/>
            <person name="Kirti K."/>
        </authorList>
    </citation>
    <scope>NUCLEOTIDE SEQUENCE [LARGE SCALE GENOMIC DNA]</scope>
    <source>
        <strain evidence="2 5">MSSRF38</strain>
    </source>
</reference>
<evidence type="ECO:0000256" key="1">
    <source>
        <dbReference type="SAM" id="MobiDB-lite"/>
    </source>
</evidence>
<dbReference type="EMBL" id="JAWRCO010000001">
    <property type="protein sequence ID" value="MDW6001966.1"/>
    <property type="molecule type" value="Genomic_DNA"/>
</dbReference>
<dbReference type="Proteomes" id="UP000196125">
    <property type="component" value="Unassembled WGS sequence"/>
</dbReference>
<feature type="compositionally biased region" description="Polar residues" evidence="1">
    <location>
        <begin position="1"/>
        <end position="14"/>
    </location>
</feature>
<evidence type="ECO:0008006" key="6">
    <source>
        <dbReference type="Google" id="ProtNLM"/>
    </source>
</evidence>
<evidence type="ECO:0000313" key="2">
    <source>
        <dbReference type="EMBL" id="MDW6001966.1"/>
    </source>
</evidence>
<dbReference type="RefSeq" id="WP_087482494.1">
    <property type="nucleotide sequence ID" value="NZ_AP024883.1"/>
</dbReference>
<feature type="region of interest" description="Disordered" evidence="1">
    <location>
        <begin position="1"/>
        <end position="37"/>
    </location>
</feature>
<dbReference type="OrthoDB" id="6870451at2"/>
<keyword evidence="5" id="KW-1185">Reference proteome</keyword>
<name>A0A1Y6IXY7_9VIBR</name>
<reference evidence="3 4" key="1">
    <citation type="submission" date="2017-05" db="EMBL/GenBank/DDBJ databases">
        <authorList>
            <person name="Song R."/>
            <person name="Chenine A.L."/>
            <person name="Ruprecht R.M."/>
        </authorList>
    </citation>
    <scope>NUCLEOTIDE SEQUENCE [LARGE SCALE GENOMIC DNA]</scope>
    <source>
        <strain evidence="3 4">CECT 7927</strain>
    </source>
</reference>
<dbReference type="EMBL" id="FXXI01000010">
    <property type="protein sequence ID" value="SMS02486.1"/>
    <property type="molecule type" value="Genomic_DNA"/>
</dbReference>
<evidence type="ECO:0000313" key="3">
    <source>
        <dbReference type="EMBL" id="SMS02486.1"/>
    </source>
</evidence>
<protein>
    <recommendedName>
        <fullName evidence="6">Flagellar hook-length control protein FliK</fullName>
    </recommendedName>
</protein>
<gene>
    <name evidence="2" type="ORF">SBX37_03520</name>
    <name evidence="3" type="ORF">VIM7927_03819</name>
</gene>
<evidence type="ECO:0000313" key="4">
    <source>
        <dbReference type="Proteomes" id="UP000196125"/>
    </source>
</evidence>
<feature type="compositionally biased region" description="Basic and acidic residues" evidence="1">
    <location>
        <begin position="17"/>
        <end position="36"/>
    </location>
</feature>